<sequence length="56" mass="6376">MSAERIIDPETAHAVEAMHWAPPVAPLEMPRQMLEAPRREGVLAWLVRLLRPLQHG</sequence>
<dbReference type="EMBL" id="SLWW01000007">
    <property type="protein sequence ID" value="TCO71227.1"/>
    <property type="molecule type" value="Genomic_DNA"/>
</dbReference>
<comment type="caution">
    <text evidence="1">The sequence shown here is derived from an EMBL/GenBank/DDBJ whole genome shotgun (WGS) entry which is preliminary data.</text>
</comment>
<proteinExistence type="predicted"/>
<name>A0A4R2KG34_9RHOB</name>
<dbReference type="Proteomes" id="UP000295142">
    <property type="component" value="Unassembled WGS sequence"/>
</dbReference>
<evidence type="ECO:0000313" key="2">
    <source>
        <dbReference type="Proteomes" id="UP000295142"/>
    </source>
</evidence>
<reference evidence="1 2" key="1">
    <citation type="submission" date="2019-03" db="EMBL/GenBank/DDBJ databases">
        <title>Genomic Encyclopedia of Type Strains, Phase IV (KMG-IV): sequencing the most valuable type-strain genomes for metagenomic binning, comparative biology and taxonomic classification.</title>
        <authorList>
            <person name="Goeker M."/>
        </authorList>
    </citation>
    <scope>NUCLEOTIDE SEQUENCE [LARGE SCALE GENOMIC DNA]</scope>
    <source>
        <strain evidence="1 2">DSM 4868</strain>
    </source>
</reference>
<dbReference type="RefSeq" id="WP_165905319.1">
    <property type="nucleotide sequence ID" value="NZ_SLWW01000007.1"/>
</dbReference>
<accession>A0A4R2KG34</accession>
<evidence type="ECO:0000313" key="1">
    <source>
        <dbReference type="EMBL" id="TCO71227.1"/>
    </source>
</evidence>
<gene>
    <name evidence="1" type="ORF">EV655_107120</name>
</gene>
<protein>
    <submittedName>
        <fullName evidence="1">Uncharacterized protein</fullName>
    </submittedName>
</protein>
<dbReference type="AlphaFoldDB" id="A0A4R2KG34"/>
<organism evidence="1 2">
    <name type="scientific">Rhodovulum euryhalinum</name>
    <dbReference type="NCBI Taxonomy" id="35805"/>
    <lineage>
        <taxon>Bacteria</taxon>
        <taxon>Pseudomonadati</taxon>
        <taxon>Pseudomonadota</taxon>
        <taxon>Alphaproteobacteria</taxon>
        <taxon>Rhodobacterales</taxon>
        <taxon>Paracoccaceae</taxon>
        <taxon>Rhodovulum</taxon>
    </lineage>
</organism>
<keyword evidence="2" id="KW-1185">Reference proteome</keyword>